<protein>
    <submittedName>
        <fullName evidence="1">Uncharacterized protein</fullName>
    </submittedName>
</protein>
<accession>A0A8X6TXY3</accession>
<organism evidence="1 2">
    <name type="scientific">Nephila pilipes</name>
    <name type="common">Giant wood spider</name>
    <name type="synonym">Nephila maculata</name>
    <dbReference type="NCBI Taxonomy" id="299642"/>
    <lineage>
        <taxon>Eukaryota</taxon>
        <taxon>Metazoa</taxon>
        <taxon>Ecdysozoa</taxon>
        <taxon>Arthropoda</taxon>
        <taxon>Chelicerata</taxon>
        <taxon>Arachnida</taxon>
        <taxon>Araneae</taxon>
        <taxon>Araneomorphae</taxon>
        <taxon>Entelegynae</taxon>
        <taxon>Araneoidea</taxon>
        <taxon>Nephilidae</taxon>
        <taxon>Nephila</taxon>
    </lineage>
</organism>
<dbReference type="OrthoDB" id="6431837at2759"/>
<dbReference type="AlphaFoldDB" id="A0A8X6TXY3"/>
<gene>
    <name evidence="1" type="primary">AVEN_15697_1</name>
    <name evidence="1" type="ORF">NPIL_229151</name>
</gene>
<dbReference type="EMBL" id="BMAW01017712">
    <property type="protein sequence ID" value="GFT55230.1"/>
    <property type="molecule type" value="Genomic_DNA"/>
</dbReference>
<evidence type="ECO:0000313" key="1">
    <source>
        <dbReference type="EMBL" id="GFT55230.1"/>
    </source>
</evidence>
<comment type="caution">
    <text evidence="1">The sequence shown here is derived from an EMBL/GenBank/DDBJ whole genome shotgun (WGS) entry which is preliminary data.</text>
</comment>
<keyword evidence="2" id="KW-1185">Reference proteome</keyword>
<sequence length="390" mass="44758">MKCISKYPNLITQSYEGGNCDVGLACEPHGKLEITDVDPLKFGKCNCDDRYKPGDDLTCVKMLPFEQQKLFCKSDEGYRRNANQIFPPDYLSNIPLLINCSKIPCKHNIFNENSDSDGDSESKRKKECDMEVLQGMQEKLTLKGNQVSEEMESAKQKYYISYFKKVIEKLPISKDIVDVTENLQGFHKIYSICQTPFWQKHETEDAFGRAKTNIPIAKRYILDSEDNFDVLVVGYFKTAIKNDATKQFHCKPLDGIGNVLCKYQCLPSNYFVDSCSGICPSCRKFDTLRNKKWRLKDTKDYNPEEIKNASKSYIETIFKTPNSATARLVINMKYSFTNYQNIGGRVKSIIFIQESLLREDSKDMQNVLTTENVHFVPTQLPEVGILTQRP</sequence>
<name>A0A8X6TXY3_NEPPI</name>
<evidence type="ECO:0000313" key="2">
    <source>
        <dbReference type="Proteomes" id="UP000887013"/>
    </source>
</evidence>
<proteinExistence type="predicted"/>
<dbReference type="Proteomes" id="UP000887013">
    <property type="component" value="Unassembled WGS sequence"/>
</dbReference>
<reference evidence="1" key="1">
    <citation type="submission" date="2020-08" db="EMBL/GenBank/DDBJ databases">
        <title>Multicomponent nature underlies the extraordinary mechanical properties of spider dragline silk.</title>
        <authorList>
            <person name="Kono N."/>
            <person name="Nakamura H."/>
            <person name="Mori M."/>
            <person name="Yoshida Y."/>
            <person name="Ohtoshi R."/>
            <person name="Malay A.D."/>
            <person name="Moran D.A.P."/>
            <person name="Tomita M."/>
            <person name="Numata K."/>
            <person name="Arakawa K."/>
        </authorList>
    </citation>
    <scope>NUCLEOTIDE SEQUENCE</scope>
</reference>